<keyword evidence="2 3" id="KW-0067">ATP-binding</keyword>
<keyword evidence="7" id="KW-1185">Reference proteome</keyword>
<dbReference type="Pfam" id="PF00069">
    <property type="entry name" value="Pkinase"/>
    <property type="match status" value="1"/>
</dbReference>
<keyword evidence="6" id="KW-0418">Kinase</keyword>
<gene>
    <name evidence="6" type="ORF">ISF_06534</name>
</gene>
<reference evidence="6 7" key="1">
    <citation type="journal article" date="2016" name="Genome Biol. Evol.">
        <title>Divergent and convergent evolution of fungal pathogenicity.</title>
        <authorList>
            <person name="Shang Y."/>
            <person name="Xiao G."/>
            <person name="Zheng P."/>
            <person name="Cen K."/>
            <person name="Zhan S."/>
            <person name="Wang C."/>
        </authorList>
    </citation>
    <scope>NUCLEOTIDE SEQUENCE [LARGE SCALE GENOMIC DNA]</scope>
    <source>
        <strain evidence="6 7">ARSEF 2679</strain>
    </source>
</reference>
<dbReference type="STRING" id="1081104.A0A167RMW1"/>
<dbReference type="AlphaFoldDB" id="A0A167RMW1"/>
<accession>A0A167RMW1</accession>
<dbReference type="PANTHER" id="PTHR44167">
    <property type="entry name" value="OVARIAN-SPECIFIC SERINE/THREONINE-PROTEIN KINASE LOK-RELATED"/>
    <property type="match status" value="1"/>
</dbReference>
<sequence length="392" mass="43118">MTWTIISVRAPTYITDHPHNSRFRTTEDAGLPDDRPAVVYQSEHSTPKPVPLPPDGSLCITTDHFPNDRSVGFVFDSESGECDVLLPSDSVGIGKQQFAITFNTATGAVILRNLLRSYHTNIRVEGQQLTRPWDDCVIGSPQYISFLSKLAQETPNLRAMLGDIIGNGVSSIVYFGSHKVTGDVVAIKRYDDNSSAAAAAFKEIGILATLSAHALHHLHSQGISHRDVKPENILIMTRYPIHAKLADFGVSSRASQHTTYCDTGRYAAPELARPPYTVKVDIWSMGVIVMELWMALPKQPDNTADRDEWTTIGYFDWQGRRIADRLDRAMVNLTQLLEAAGHHRDVLKTGAIRNLLPRDAQLPGSAPNLTGPFVPFDAALEVCMHLGVVASS</sequence>
<comment type="similarity">
    <text evidence="4">Belongs to the protein kinase superfamily.</text>
</comment>
<keyword evidence="6" id="KW-0808">Transferase</keyword>
<dbReference type="GO" id="GO:0051598">
    <property type="term" value="P:meiotic recombination checkpoint signaling"/>
    <property type="evidence" value="ECO:0007669"/>
    <property type="project" value="TreeGrafter"/>
</dbReference>
<dbReference type="SUPFAM" id="SSF56112">
    <property type="entry name" value="Protein kinase-like (PK-like)"/>
    <property type="match status" value="1"/>
</dbReference>
<dbReference type="Proteomes" id="UP000076744">
    <property type="component" value="Unassembled WGS sequence"/>
</dbReference>
<dbReference type="PROSITE" id="PS50011">
    <property type="entry name" value="PROTEIN_KINASE_DOM"/>
    <property type="match status" value="1"/>
</dbReference>
<name>A0A167RMW1_CORFA</name>
<feature type="domain" description="Protein kinase" evidence="5">
    <location>
        <begin position="87"/>
        <end position="392"/>
    </location>
</feature>
<dbReference type="EMBL" id="AZHB01000017">
    <property type="protein sequence ID" value="OAA58751.1"/>
    <property type="molecule type" value="Genomic_DNA"/>
</dbReference>
<evidence type="ECO:0000256" key="2">
    <source>
        <dbReference type="ARBA" id="ARBA00022840"/>
    </source>
</evidence>
<dbReference type="GO" id="GO:0004674">
    <property type="term" value="F:protein serine/threonine kinase activity"/>
    <property type="evidence" value="ECO:0007669"/>
    <property type="project" value="UniProtKB-KW"/>
</dbReference>
<dbReference type="Gene3D" id="1.10.510.10">
    <property type="entry name" value="Transferase(Phosphotransferase) domain 1"/>
    <property type="match status" value="1"/>
</dbReference>
<feature type="binding site" evidence="3">
    <location>
        <position position="188"/>
    </location>
    <ligand>
        <name>ATP</name>
        <dbReference type="ChEBI" id="CHEBI:30616"/>
    </ligand>
</feature>
<dbReference type="InterPro" id="IPR000719">
    <property type="entry name" value="Prot_kinase_dom"/>
</dbReference>
<evidence type="ECO:0000313" key="6">
    <source>
        <dbReference type="EMBL" id="OAA58751.1"/>
    </source>
</evidence>
<evidence type="ECO:0000313" key="7">
    <source>
        <dbReference type="Proteomes" id="UP000076744"/>
    </source>
</evidence>
<evidence type="ECO:0000256" key="4">
    <source>
        <dbReference type="RuleBase" id="RU000304"/>
    </source>
</evidence>
<evidence type="ECO:0000256" key="3">
    <source>
        <dbReference type="PROSITE-ProRule" id="PRU10141"/>
    </source>
</evidence>
<dbReference type="InterPro" id="IPR017441">
    <property type="entry name" value="Protein_kinase_ATP_BS"/>
</dbReference>
<dbReference type="GO" id="GO:0005634">
    <property type="term" value="C:nucleus"/>
    <property type="evidence" value="ECO:0007669"/>
    <property type="project" value="TreeGrafter"/>
</dbReference>
<dbReference type="RefSeq" id="XP_018702626.1">
    <property type="nucleotide sequence ID" value="XM_018850138.1"/>
</dbReference>
<protein>
    <submittedName>
        <fullName evidence="6">Serine/threonine-protein kinase</fullName>
    </submittedName>
</protein>
<dbReference type="InterPro" id="IPR011009">
    <property type="entry name" value="Kinase-like_dom_sf"/>
</dbReference>
<comment type="caution">
    <text evidence="6">The sequence shown here is derived from an EMBL/GenBank/DDBJ whole genome shotgun (WGS) entry which is preliminary data.</text>
</comment>
<proteinExistence type="inferred from homology"/>
<dbReference type="PANTHER" id="PTHR44167:SF29">
    <property type="entry name" value="SERINE_THREONINE PROTEIN KINASE-43"/>
    <property type="match status" value="1"/>
</dbReference>
<dbReference type="PROSITE" id="PS00108">
    <property type="entry name" value="PROTEIN_KINASE_ST"/>
    <property type="match status" value="1"/>
</dbReference>
<dbReference type="GeneID" id="30022826"/>
<organism evidence="6 7">
    <name type="scientific">Cordyceps fumosorosea (strain ARSEF 2679)</name>
    <name type="common">Isaria fumosorosea</name>
    <dbReference type="NCBI Taxonomy" id="1081104"/>
    <lineage>
        <taxon>Eukaryota</taxon>
        <taxon>Fungi</taxon>
        <taxon>Dikarya</taxon>
        <taxon>Ascomycota</taxon>
        <taxon>Pezizomycotina</taxon>
        <taxon>Sordariomycetes</taxon>
        <taxon>Hypocreomycetidae</taxon>
        <taxon>Hypocreales</taxon>
        <taxon>Cordycipitaceae</taxon>
        <taxon>Cordyceps</taxon>
    </lineage>
</organism>
<evidence type="ECO:0000256" key="1">
    <source>
        <dbReference type="ARBA" id="ARBA00022741"/>
    </source>
</evidence>
<dbReference type="SMART" id="SM00220">
    <property type="entry name" value="S_TKc"/>
    <property type="match status" value="1"/>
</dbReference>
<evidence type="ECO:0000259" key="5">
    <source>
        <dbReference type="PROSITE" id="PS50011"/>
    </source>
</evidence>
<dbReference type="InterPro" id="IPR008271">
    <property type="entry name" value="Ser/Thr_kinase_AS"/>
</dbReference>
<dbReference type="OrthoDB" id="4062651at2759"/>
<keyword evidence="4" id="KW-0723">Serine/threonine-protein kinase</keyword>
<dbReference type="PROSITE" id="PS00107">
    <property type="entry name" value="PROTEIN_KINASE_ATP"/>
    <property type="match status" value="1"/>
</dbReference>
<dbReference type="GO" id="GO:0005737">
    <property type="term" value="C:cytoplasm"/>
    <property type="evidence" value="ECO:0007669"/>
    <property type="project" value="TreeGrafter"/>
</dbReference>
<keyword evidence="1 3" id="KW-0547">Nucleotide-binding</keyword>
<dbReference type="GO" id="GO:0005524">
    <property type="term" value="F:ATP binding"/>
    <property type="evidence" value="ECO:0007669"/>
    <property type="project" value="UniProtKB-UniRule"/>
</dbReference>